<keyword evidence="1" id="KW-0472">Membrane</keyword>
<dbReference type="GeneID" id="19164236"/>
<dbReference type="RefSeq" id="XP_007728436.1">
    <property type="nucleotide sequence ID" value="XM_007730246.1"/>
</dbReference>
<evidence type="ECO:0000256" key="1">
    <source>
        <dbReference type="SAM" id="Phobius"/>
    </source>
</evidence>
<keyword evidence="3" id="KW-1185">Reference proteome</keyword>
<dbReference type="OrthoDB" id="4153178at2759"/>
<sequence length="316" mass="35543">MAGRLHGLIRPKTRPMIEARKSHGLPGVGPLVSNPVRGRATAAAALGSRRQPDLPLHSPINHGRSVSAPLPPLDPRAHWAGMIEIHEQPSEDGRGSSYIVHHHHIRAASYGYSISRSESQNQSMIYHPNVHRGTHRWASSPHLHHDHRLNTGSTESRGFGYPFNIKSRWTAPSIIDESGRPWWSRADLRTAQIACFTTGFLFPLVWFVAAFLPLPRRPASMEDIEKAVSSTTMQEAQLQPQPQRGSISQQYPAVSEWEPMNVVDKLRLERQLAGAAELRWQNARWWRNLNRWMCIVGIVVCVVAIVLAVVGTQRNW</sequence>
<keyword evidence="1" id="KW-1133">Transmembrane helix</keyword>
<evidence type="ECO:0008006" key="4">
    <source>
        <dbReference type="Google" id="ProtNLM"/>
    </source>
</evidence>
<name>W9YQL2_9EURO</name>
<protein>
    <recommendedName>
        <fullName evidence="4">Serine-rich protein</fullName>
    </recommendedName>
</protein>
<accession>W9YQL2</accession>
<dbReference type="HOGENOM" id="CLU_879982_0_0_1"/>
<organism evidence="2 3">
    <name type="scientific">Capronia epimyces CBS 606.96</name>
    <dbReference type="NCBI Taxonomy" id="1182542"/>
    <lineage>
        <taxon>Eukaryota</taxon>
        <taxon>Fungi</taxon>
        <taxon>Dikarya</taxon>
        <taxon>Ascomycota</taxon>
        <taxon>Pezizomycotina</taxon>
        <taxon>Eurotiomycetes</taxon>
        <taxon>Chaetothyriomycetidae</taxon>
        <taxon>Chaetothyriales</taxon>
        <taxon>Herpotrichiellaceae</taxon>
        <taxon>Capronia</taxon>
    </lineage>
</organism>
<gene>
    <name evidence="2" type="ORF">A1O3_00094</name>
</gene>
<evidence type="ECO:0000313" key="3">
    <source>
        <dbReference type="Proteomes" id="UP000019478"/>
    </source>
</evidence>
<dbReference type="EMBL" id="AMGY01000001">
    <property type="protein sequence ID" value="EXJ91546.1"/>
    <property type="molecule type" value="Genomic_DNA"/>
</dbReference>
<evidence type="ECO:0000313" key="2">
    <source>
        <dbReference type="EMBL" id="EXJ91546.1"/>
    </source>
</evidence>
<proteinExistence type="predicted"/>
<keyword evidence="1" id="KW-0812">Transmembrane</keyword>
<feature type="transmembrane region" description="Helical" evidence="1">
    <location>
        <begin position="289"/>
        <end position="310"/>
    </location>
</feature>
<comment type="caution">
    <text evidence="2">The sequence shown here is derived from an EMBL/GenBank/DDBJ whole genome shotgun (WGS) entry which is preliminary data.</text>
</comment>
<dbReference type="AlphaFoldDB" id="W9YQL2"/>
<feature type="transmembrane region" description="Helical" evidence="1">
    <location>
        <begin position="193"/>
        <end position="212"/>
    </location>
</feature>
<dbReference type="eggNOG" id="ENOG502S8T0">
    <property type="taxonomic scope" value="Eukaryota"/>
</dbReference>
<dbReference type="Proteomes" id="UP000019478">
    <property type="component" value="Unassembled WGS sequence"/>
</dbReference>
<reference evidence="2 3" key="1">
    <citation type="submission" date="2013-03" db="EMBL/GenBank/DDBJ databases">
        <title>The Genome Sequence of Capronia epimyces CBS 606.96.</title>
        <authorList>
            <consortium name="The Broad Institute Genomics Platform"/>
            <person name="Cuomo C."/>
            <person name="de Hoog S."/>
            <person name="Gorbushina A."/>
            <person name="Walker B."/>
            <person name="Young S.K."/>
            <person name="Zeng Q."/>
            <person name="Gargeya S."/>
            <person name="Fitzgerald M."/>
            <person name="Haas B."/>
            <person name="Abouelleil A."/>
            <person name="Allen A.W."/>
            <person name="Alvarado L."/>
            <person name="Arachchi H.M."/>
            <person name="Berlin A.M."/>
            <person name="Chapman S.B."/>
            <person name="Gainer-Dewar J."/>
            <person name="Goldberg J."/>
            <person name="Griggs A."/>
            <person name="Gujja S."/>
            <person name="Hansen M."/>
            <person name="Howarth C."/>
            <person name="Imamovic A."/>
            <person name="Ireland A."/>
            <person name="Larimer J."/>
            <person name="McCowan C."/>
            <person name="Murphy C."/>
            <person name="Pearson M."/>
            <person name="Poon T.W."/>
            <person name="Priest M."/>
            <person name="Roberts A."/>
            <person name="Saif S."/>
            <person name="Shea T."/>
            <person name="Sisk P."/>
            <person name="Sykes S."/>
            <person name="Wortman J."/>
            <person name="Nusbaum C."/>
            <person name="Birren B."/>
        </authorList>
    </citation>
    <scope>NUCLEOTIDE SEQUENCE [LARGE SCALE GENOMIC DNA]</scope>
    <source>
        <strain evidence="2 3">CBS 606.96</strain>
    </source>
</reference>